<dbReference type="Proteomes" id="UP000178935">
    <property type="component" value="Unassembled WGS sequence"/>
</dbReference>
<protein>
    <submittedName>
        <fullName evidence="1">Uncharacterized protein</fullName>
    </submittedName>
</protein>
<comment type="caution">
    <text evidence="1">The sequence shown here is derived from an EMBL/GenBank/DDBJ whole genome shotgun (WGS) entry which is preliminary data.</text>
</comment>
<gene>
    <name evidence="1" type="ORF">A2561_03150</name>
</gene>
<dbReference type="EMBL" id="MHPU01000039">
    <property type="protein sequence ID" value="OGZ87669.1"/>
    <property type="molecule type" value="Genomic_DNA"/>
</dbReference>
<accession>A0A1G2JKL5</accession>
<evidence type="ECO:0000313" key="2">
    <source>
        <dbReference type="Proteomes" id="UP000178935"/>
    </source>
</evidence>
<organism evidence="1 2">
    <name type="scientific">Candidatus Staskawiczbacteria bacterium RIFOXYD1_FULL_32_13</name>
    <dbReference type="NCBI Taxonomy" id="1802234"/>
    <lineage>
        <taxon>Bacteria</taxon>
        <taxon>Candidatus Staskawicziibacteriota</taxon>
    </lineage>
</organism>
<proteinExistence type="predicted"/>
<evidence type="ECO:0000313" key="1">
    <source>
        <dbReference type="EMBL" id="OGZ87669.1"/>
    </source>
</evidence>
<name>A0A1G2JKL5_9BACT</name>
<reference evidence="1 2" key="1">
    <citation type="journal article" date="2016" name="Nat. Commun.">
        <title>Thousands of microbial genomes shed light on interconnected biogeochemical processes in an aquifer system.</title>
        <authorList>
            <person name="Anantharaman K."/>
            <person name="Brown C.T."/>
            <person name="Hug L.A."/>
            <person name="Sharon I."/>
            <person name="Castelle C.J."/>
            <person name="Probst A.J."/>
            <person name="Thomas B.C."/>
            <person name="Singh A."/>
            <person name="Wilkins M.J."/>
            <person name="Karaoz U."/>
            <person name="Brodie E.L."/>
            <person name="Williams K.H."/>
            <person name="Hubbard S.S."/>
            <person name="Banfield J.F."/>
        </authorList>
    </citation>
    <scope>NUCLEOTIDE SEQUENCE [LARGE SCALE GENOMIC DNA]</scope>
</reference>
<dbReference type="AlphaFoldDB" id="A0A1G2JKL5"/>
<sequence length="131" mass="15627">MTNEENKDEIKRTAKEIISNAKEGERVDFFLEKNEYKEKEISKEEQIVKDEIRRELDLMDLDENLKKESENKSKQIQFLGEEEKIKHLLDIAKQKGVVFALKVANNMNDPYVLDIFHDVLVREGLWKRFEK</sequence>